<dbReference type="EMBL" id="JBJUIK010000005">
    <property type="protein sequence ID" value="KAL3527306.1"/>
    <property type="molecule type" value="Genomic_DNA"/>
</dbReference>
<keyword evidence="3" id="KW-1185">Reference proteome</keyword>
<proteinExistence type="predicted"/>
<feature type="transmembrane region" description="Helical" evidence="1">
    <location>
        <begin position="21"/>
        <end position="44"/>
    </location>
</feature>
<protein>
    <submittedName>
        <fullName evidence="2">Uncharacterized protein</fullName>
    </submittedName>
</protein>
<evidence type="ECO:0000313" key="2">
    <source>
        <dbReference type="EMBL" id="KAL3527306.1"/>
    </source>
</evidence>
<sequence>MSILGSKDRANQGSNLEGFELIMYVVMIFVAYPFMVVCLSKMLLDLISIREDERRLFSGTLLQLIDVFSDQRKITIQRLAKRSLGNFWLDPALDRVHLRILPPRGPSSSCAFRTPKVHQTTTIFRINHYNLVTSTLPYENPWTIQVRTKSYYLRRATAKRQQTELHQTTQILLYP</sequence>
<organism evidence="2 3">
    <name type="scientific">Cinchona calisaya</name>
    <dbReference type="NCBI Taxonomy" id="153742"/>
    <lineage>
        <taxon>Eukaryota</taxon>
        <taxon>Viridiplantae</taxon>
        <taxon>Streptophyta</taxon>
        <taxon>Embryophyta</taxon>
        <taxon>Tracheophyta</taxon>
        <taxon>Spermatophyta</taxon>
        <taxon>Magnoliopsida</taxon>
        <taxon>eudicotyledons</taxon>
        <taxon>Gunneridae</taxon>
        <taxon>Pentapetalae</taxon>
        <taxon>asterids</taxon>
        <taxon>lamiids</taxon>
        <taxon>Gentianales</taxon>
        <taxon>Rubiaceae</taxon>
        <taxon>Cinchonoideae</taxon>
        <taxon>Cinchoneae</taxon>
        <taxon>Cinchona</taxon>
    </lineage>
</organism>
<accession>A0ABD3A8X1</accession>
<gene>
    <name evidence="2" type="ORF">ACH5RR_011962</name>
</gene>
<keyword evidence="1" id="KW-1133">Transmembrane helix</keyword>
<comment type="caution">
    <text evidence="2">The sequence shown here is derived from an EMBL/GenBank/DDBJ whole genome shotgun (WGS) entry which is preliminary data.</text>
</comment>
<dbReference type="AlphaFoldDB" id="A0ABD3A8X1"/>
<reference evidence="2 3" key="1">
    <citation type="submission" date="2024-11" db="EMBL/GenBank/DDBJ databases">
        <title>A near-complete genome assembly of Cinchona calisaya.</title>
        <authorList>
            <person name="Lian D.C."/>
            <person name="Zhao X.W."/>
            <person name="Wei L."/>
        </authorList>
    </citation>
    <scope>NUCLEOTIDE SEQUENCE [LARGE SCALE GENOMIC DNA]</scope>
    <source>
        <tissue evidence="2">Nenye</tissue>
    </source>
</reference>
<evidence type="ECO:0000256" key="1">
    <source>
        <dbReference type="SAM" id="Phobius"/>
    </source>
</evidence>
<dbReference type="Proteomes" id="UP001630127">
    <property type="component" value="Unassembled WGS sequence"/>
</dbReference>
<evidence type="ECO:0000313" key="3">
    <source>
        <dbReference type="Proteomes" id="UP001630127"/>
    </source>
</evidence>
<keyword evidence="1" id="KW-0812">Transmembrane</keyword>
<name>A0ABD3A8X1_9GENT</name>
<keyword evidence="1" id="KW-0472">Membrane</keyword>